<evidence type="ECO:0000256" key="1">
    <source>
        <dbReference type="ARBA" id="ARBA00013260"/>
    </source>
</evidence>
<gene>
    <name evidence="6" type="ORF">MELIAE_LOCUS5330</name>
</gene>
<evidence type="ECO:0000313" key="7">
    <source>
        <dbReference type="Proteomes" id="UP001154078"/>
    </source>
</evidence>
<dbReference type="GO" id="GO:0005829">
    <property type="term" value="C:cytosol"/>
    <property type="evidence" value="ECO:0007669"/>
    <property type="project" value="TreeGrafter"/>
</dbReference>
<reference evidence="6" key="1">
    <citation type="submission" date="2021-12" db="EMBL/GenBank/DDBJ databases">
        <authorList>
            <person name="King R."/>
        </authorList>
    </citation>
    <scope>NUCLEOTIDE SEQUENCE</scope>
</reference>
<dbReference type="GO" id="GO:0004045">
    <property type="term" value="F:peptidyl-tRNA hydrolase activity"/>
    <property type="evidence" value="ECO:0007669"/>
    <property type="project" value="UniProtKB-EC"/>
</dbReference>
<dbReference type="InterPro" id="IPR023476">
    <property type="entry name" value="Pep_tRNA_hydro_II_dom_sf"/>
</dbReference>
<dbReference type="PANTHER" id="PTHR12649">
    <property type="entry name" value="PEPTIDYL-TRNA HYDROLASE 2"/>
    <property type="match status" value="1"/>
</dbReference>
<evidence type="ECO:0000259" key="5">
    <source>
        <dbReference type="PROSITE" id="PS50030"/>
    </source>
</evidence>
<comment type="catalytic activity">
    <reaction evidence="4">
        <text>an N-acyl-L-alpha-aminoacyl-tRNA + H2O = an N-acyl-L-amino acid + a tRNA + H(+)</text>
        <dbReference type="Rhea" id="RHEA:54448"/>
        <dbReference type="Rhea" id="RHEA-COMP:10123"/>
        <dbReference type="Rhea" id="RHEA-COMP:13883"/>
        <dbReference type="ChEBI" id="CHEBI:15377"/>
        <dbReference type="ChEBI" id="CHEBI:15378"/>
        <dbReference type="ChEBI" id="CHEBI:59874"/>
        <dbReference type="ChEBI" id="CHEBI:78442"/>
        <dbReference type="ChEBI" id="CHEBI:138191"/>
        <dbReference type="EC" id="3.1.1.29"/>
    </reaction>
</comment>
<dbReference type="PROSITE" id="PS50030">
    <property type="entry name" value="UBA"/>
    <property type="match status" value="1"/>
</dbReference>
<dbReference type="CDD" id="cd14296">
    <property type="entry name" value="UBA1_scUBP14_like"/>
    <property type="match status" value="1"/>
</dbReference>
<organism evidence="6 7">
    <name type="scientific">Brassicogethes aeneus</name>
    <name type="common">Rape pollen beetle</name>
    <name type="synonym">Meligethes aeneus</name>
    <dbReference type="NCBI Taxonomy" id="1431903"/>
    <lineage>
        <taxon>Eukaryota</taxon>
        <taxon>Metazoa</taxon>
        <taxon>Ecdysozoa</taxon>
        <taxon>Arthropoda</taxon>
        <taxon>Hexapoda</taxon>
        <taxon>Insecta</taxon>
        <taxon>Pterygota</taxon>
        <taxon>Neoptera</taxon>
        <taxon>Endopterygota</taxon>
        <taxon>Coleoptera</taxon>
        <taxon>Polyphaga</taxon>
        <taxon>Cucujiformia</taxon>
        <taxon>Nitidulidae</taxon>
        <taxon>Meligethinae</taxon>
        <taxon>Brassicogethes</taxon>
    </lineage>
</organism>
<evidence type="ECO:0000256" key="3">
    <source>
        <dbReference type="ARBA" id="ARBA00038050"/>
    </source>
</evidence>
<evidence type="ECO:0000256" key="2">
    <source>
        <dbReference type="ARBA" id="ARBA00022801"/>
    </source>
</evidence>
<keyword evidence="2" id="KW-0378">Hydrolase</keyword>
<dbReference type="Proteomes" id="UP001154078">
    <property type="component" value="Chromosome 3"/>
</dbReference>
<dbReference type="Gene3D" id="3.40.1490.10">
    <property type="entry name" value="Bit1"/>
    <property type="match status" value="1"/>
</dbReference>
<dbReference type="EC" id="3.1.1.29" evidence="1"/>
<dbReference type="AlphaFoldDB" id="A0A9P0B1G8"/>
<keyword evidence="7" id="KW-1185">Reference proteome</keyword>
<evidence type="ECO:0000313" key="6">
    <source>
        <dbReference type="EMBL" id="CAH0553295.1"/>
    </source>
</evidence>
<dbReference type="Pfam" id="PF22562">
    <property type="entry name" value="UBA_7"/>
    <property type="match status" value="1"/>
</dbReference>
<proteinExistence type="inferred from homology"/>
<dbReference type="Pfam" id="PF01981">
    <property type="entry name" value="PTH2"/>
    <property type="match status" value="1"/>
</dbReference>
<evidence type="ECO:0000256" key="4">
    <source>
        <dbReference type="ARBA" id="ARBA00048707"/>
    </source>
</evidence>
<dbReference type="InterPro" id="IPR015940">
    <property type="entry name" value="UBA"/>
</dbReference>
<dbReference type="OrthoDB" id="1733656at2759"/>
<dbReference type="FunFam" id="3.40.1490.10:FF:000002">
    <property type="entry name" value="Peptidyl-tRNA hydrolase 2, mitochondrial"/>
    <property type="match status" value="1"/>
</dbReference>
<dbReference type="Gene3D" id="1.10.8.10">
    <property type="entry name" value="DNA helicase RuvA subunit, C-terminal domain"/>
    <property type="match status" value="1"/>
</dbReference>
<dbReference type="EMBL" id="OV121134">
    <property type="protein sequence ID" value="CAH0553295.1"/>
    <property type="molecule type" value="Genomic_DNA"/>
</dbReference>
<dbReference type="NCBIfam" id="TIGR00283">
    <property type="entry name" value="arch_pth2"/>
    <property type="match status" value="1"/>
</dbReference>
<dbReference type="SUPFAM" id="SSF46934">
    <property type="entry name" value="UBA-like"/>
    <property type="match status" value="1"/>
</dbReference>
<protein>
    <recommendedName>
        <fullName evidence="1">peptidyl-tRNA hydrolase</fullName>
        <ecNumber evidence="1">3.1.1.29</ecNumber>
    </recommendedName>
</protein>
<sequence length="202" mass="22426">MSAEGQNFQPNDIFLQQLTSMGIPRAAAEEALFCTGNKSLDEAINYVFSDDNDPLDLCPLPTKTQNVQEHQVDQQDHISSDDDESNYYKMTFVVNHSLKMGIGKIAAQVAHACLALYREMMEQNMEDLIQNWEAIGEKKIVLKGDDTDHLVNLYEKAKSHNIVCHLVHDAGHTQIAPGSATVLGIFGLEDDVDKIAGKLKLL</sequence>
<dbReference type="SUPFAM" id="SSF102462">
    <property type="entry name" value="Peptidyl-tRNA hydrolase II"/>
    <property type="match status" value="1"/>
</dbReference>
<feature type="domain" description="UBA" evidence="5">
    <location>
        <begin position="9"/>
        <end position="50"/>
    </location>
</feature>
<comment type="similarity">
    <text evidence="3">Belongs to the PTH2 family.</text>
</comment>
<dbReference type="PANTHER" id="PTHR12649:SF29">
    <property type="entry name" value="AMINOACYL-TRNA HYDROLASE"/>
    <property type="match status" value="1"/>
</dbReference>
<dbReference type="CDD" id="cd02430">
    <property type="entry name" value="PTH2"/>
    <property type="match status" value="1"/>
</dbReference>
<accession>A0A9P0B1G8</accession>
<dbReference type="InterPro" id="IPR002833">
    <property type="entry name" value="PTH2"/>
</dbReference>
<dbReference type="InterPro" id="IPR009060">
    <property type="entry name" value="UBA-like_sf"/>
</dbReference>
<name>A0A9P0B1G8_BRAAE</name>